<protein>
    <submittedName>
        <fullName evidence="1">Uncharacterized protein</fullName>
    </submittedName>
</protein>
<sequence>MVLPDTLPGPAGYLEQQGFSAGLFYSLTNHESYIIAGQIISHVVVVGLGLDMESLQLDDYPKGGQVENLARHGLRLYSAALTASDDTAKFMQLMTLLEFLSNPDNYEKMEKTKKCIACHVAHDPSEYDQIMNDFRFLTSDQNTPNRGLRHNIVHLGKRLEDLLSADEREAVLKRLDRYVGITLEDFIERGDADWETIDKYRKTRRSALGIQPE</sequence>
<dbReference type="EMBL" id="VITR01000010">
    <property type="protein sequence ID" value="TWB39640.1"/>
    <property type="molecule type" value="Genomic_DNA"/>
</dbReference>
<organism evidence="1 2">
    <name type="scientific">Nitrospirillum amazonense</name>
    <dbReference type="NCBI Taxonomy" id="28077"/>
    <lineage>
        <taxon>Bacteria</taxon>
        <taxon>Pseudomonadati</taxon>
        <taxon>Pseudomonadota</taxon>
        <taxon>Alphaproteobacteria</taxon>
        <taxon>Rhodospirillales</taxon>
        <taxon>Azospirillaceae</taxon>
        <taxon>Nitrospirillum</taxon>
    </lineage>
</organism>
<dbReference type="Proteomes" id="UP000315751">
    <property type="component" value="Unassembled WGS sequence"/>
</dbReference>
<evidence type="ECO:0000313" key="2">
    <source>
        <dbReference type="Proteomes" id="UP000315751"/>
    </source>
</evidence>
<comment type="caution">
    <text evidence="1">The sequence shown here is derived from an EMBL/GenBank/DDBJ whole genome shotgun (WGS) entry which is preliminary data.</text>
</comment>
<gene>
    <name evidence="1" type="ORF">FBZ90_110104</name>
</gene>
<name>A0A560H1Y6_9PROT</name>
<accession>A0A560H1Y6</accession>
<reference evidence="1 2" key="1">
    <citation type="submission" date="2019-06" db="EMBL/GenBank/DDBJ databases">
        <title>Genomic Encyclopedia of Type Strains, Phase IV (KMG-V): Genome sequencing to study the core and pangenomes of soil and plant-associated prokaryotes.</title>
        <authorList>
            <person name="Whitman W."/>
        </authorList>
    </citation>
    <scope>NUCLEOTIDE SEQUENCE [LARGE SCALE GENOMIC DNA]</scope>
    <source>
        <strain evidence="1 2">BR 11622</strain>
    </source>
</reference>
<dbReference type="AlphaFoldDB" id="A0A560H1Y6"/>
<proteinExistence type="predicted"/>
<keyword evidence="2" id="KW-1185">Reference proteome</keyword>
<evidence type="ECO:0000313" key="1">
    <source>
        <dbReference type="EMBL" id="TWB39640.1"/>
    </source>
</evidence>